<protein>
    <recommendedName>
        <fullName evidence="12">CDK5 and ABL1 enzyme substrate 2</fullName>
    </recommendedName>
</protein>
<proteinExistence type="inferred from homology"/>
<keyword evidence="3" id="KW-0132">Cell division</keyword>
<dbReference type="GO" id="GO:0051726">
    <property type="term" value="P:regulation of cell cycle"/>
    <property type="evidence" value="ECO:0007669"/>
    <property type="project" value="InterPro"/>
</dbReference>
<evidence type="ECO:0000256" key="7">
    <source>
        <dbReference type="SAM" id="MobiDB-lite"/>
    </source>
</evidence>
<dbReference type="GO" id="GO:0051301">
    <property type="term" value="P:cell division"/>
    <property type="evidence" value="ECO:0007669"/>
    <property type="project" value="UniProtKB-KW"/>
</dbReference>
<dbReference type="Pfam" id="PF10482">
    <property type="entry name" value="CtIP_N"/>
    <property type="match status" value="1"/>
</dbReference>
<comment type="similarity">
    <text evidence="1">Belongs to the cyclin family.</text>
</comment>
<name>A0A836CWK4_SHEEP</name>
<feature type="domain" description="DNA endonuclease Ctp1 N-terminal" evidence="9">
    <location>
        <begin position="38"/>
        <end position="157"/>
    </location>
</feature>
<feature type="compositionally biased region" description="Basic and acidic residues" evidence="7">
    <location>
        <begin position="449"/>
        <end position="461"/>
    </location>
</feature>
<gene>
    <name evidence="10" type="ORF">JEQ12_004438</name>
</gene>
<dbReference type="EMBL" id="JAEMGP010000013">
    <property type="protein sequence ID" value="KAG5201675.1"/>
    <property type="molecule type" value="Genomic_DNA"/>
</dbReference>
<dbReference type="Proteomes" id="UP000664991">
    <property type="component" value="Unassembled WGS sequence"/>
</dbReference>
<dbReference type="Gene3D" id="1.10.472.10">
    <property type="entry name" value="Cyclin-like"/>
    <property type="match status" value="1"/>
</dbReference>
<evidence type="ECO:0008006" key="12">
    <source>
        <dbReference type="Google" id="ProtNLM"/>
    </source>
</evidence>
<sequence>MRTRGHAGNRGAVEAKGLSPHLEHKGPRAGAAGAMESFTESLNRLKEVHENEVMGLQNKLLELNSERCRDAQRVEELCAKNHQLREQQKALKENLRALENRLRAGLCDRCMVTQELARKKQQEFESSLLQNLQHVFLLTTELTRLQEENDALKEEVKRLQGPGPKPQLREGVSDPPSPLLLPSLGAQKAVTEKPLGGHEETEDGHAERPGVYGTSPMAKISPSPNLPEARTPEMVRNPQRISNQLHGTIAVVRPGSRACSADQGSTNGTPPLPPTRHSPPSPPGKHSLPLDSILQASRPSPKTCESLKHSLQADRLCLLNRHLTLHLGSPPAPATAPSGPQSQGLKAGEAEAWEEPSGLLGLPGTLVGVRNPRLEGALHMLLAQQLRAQGRVGSARLRGPWGPRGTPPSPPADSDSEGPEGEAARERHSQPGGPGSPQGKEGTATQDYVPDKPLDLSERGRCRASAPKPANQSGSLSPPRVPTPSPEPPQGVGPSAQCGAQRLSNGTQEAREPEAEEHPSSPDAPYFAPGPHFSLPSASGPGEEDRGRPKHPPYPPRPGGDGHPEFSEVQGQQPESDELDEPDTSDREMGLSTRAESTQSSPGEGPGCVCNKECGRGPQKRKRASDPWSKADSDSEGPEGEAARAALPRERHSQPGGLDSPQGKESTATQDYVPDKPLDLSERGQCRASAPKPANQLGAHGSTCQHPRCSENISLRRVASQRCSLEFLEDTVGCPSGQRTKHISGSPRHKGLKKTHFIKNMRQYDTRNSRIVLICARRSLCAAFSVLPYGEGLRVSDLRLDSQKQRHPSGGVSVSSEMVFQLEGVELGADGKVVSYAKFLYPTNALVTLKPDSHGPAPQPRPSVPRTLLGSRCKPVPPRAAPAGSELGADAGDALEYNPNLLDDPQWPCGKHKRVLIFASYMTTVIEYVKPSDLKKDMNETFREKFPHIRLTLSKIRSLKREMRNLSEECGLEPVTVSMAYVYFEKLVLQGKLNKQNRKLCAGACVLLAAKISSDLRKSDVKQLIDKLEERFRFNRRDLIGFEFTVLVALELALYLPENQVLPHYRRLTQQF</sequence>
<evidence type="ECO:0000256" key="1">
    <source>
        <dbReference type="ARBA" id="ARBA00008742"/>
    </source>
</evidence>
<dbReference type="CDD" id="cd20603">
    <property type="entry name" value="CYCLIN_CABLES2"/>
    <property type="match status" value="1"/>
</dbReference>
<dbReference type="AlphaFoldDB" id="A0A836CWK4"/>
<keyword evidence="6" id="KW-0175">Coiled coil</keyword>
<feature type="region of interest" description="Disordered" evidence="7">
    <location>
        <begin position="328"/>
        <end position="352"/>
    </location>
</feature>
<feature type="region of interest" description="Disordered" evidence="7">
    <location>
        <begin position="1"/>
        <end position="31"/>
    </location>
</feature>
<evidence type="ECO:0000259" key="9">
    <source>
        <dbReference type="Pfam" id="PF10482"/>
    </source>
</evidence>
<evidence type="ECO:0000256" key="2">
    <source>
        <dbReference type="ARBA" id="ARBA00022553"/>
    </source>
</evidence>
<comment type="caution">
    <text evidence="10">The sequence shown here is derived from an EMBL/GenBank/DDBJ whole genome shotgun (WGS) entry which is preliminary data.</text>
</comment>
<dbReference type="InterPro" id="IPR012388">
    <property type="entry name" value="CABLES1/2"/>
</dbReference>
<evidence type="ECO:0000256" key="6">
    <source>
        <dbReference type="SAM" id="Coils"/>
    </source>
</evidence>
<dbReference type="InterPro" id="IPR006671">
    <property type="entry name" value="Cyclin_N"/>
</dbReference>
<feature type="domain" description="Cyclin N-terminal" evidence="8">
    <location>
        <begin position="963"/>
        <end position="1053"/>
    </location>
</feature>
<organism evidence="10 11">
    <name type="scientific">Ovis aries</name>
    <name type="common">Sheep</name>
    <dbReference type="NCBI Taxonomy" id="9940"/>
    <lineage>
        <taxon>Eukaryota</taxon>
        <taxon>Metazoa</taxon>
        <taxon>Chordata</taxon>
        <taxon>Craniata</taxon>
        <taxon>Vertebrata</taxon>
        <taxon>Euteleostomi</taxon>
        <taxon>Mammalia</taxon>
        <taxon>Eutheria</taxon>
        <taxon>Laurasiatheria</taxon>
        <taxon>Artiodactyla</taxon>
        <taxon>Ruminantia</taxon>
        <taxon>Pecora</taxon>
        <taxon>Bovidae</taxon>
        <taxon>Caprinae</taxon>
        <taxon>Ovis</taxon>
    </lineage>
</organism>
<dbReference type="SUPFAM" id="SSF47954">
    <property type="entry name" value="Cyclin-like"/>
    <property type="match status" value="1"/>
</dbReference>
<feature type="compositionally biased region" description="Basic and acidic residues" evidence="7">
    <location>
        <begin position="673"/>
        <end position="685"/>
    </location>
</feature>
<evidence type="ECO:0000256" key="5">
    <source>
        <dbReference type="ARBA" id="ARBA00023306"/>
    </source>
</evidence>
<feature type="coiled-coil region" evidence="6">
    <location>
        <begin position="39"/>
        <end position="101"/>
    </location>
</feature>
<feature type="region of interest" description="Disordered" evidence="7">
    <location>
        <begin position="154"/>
        <end position="231"/>
    </location>
</feature>
<evidence type="ECO:0000313" key="11">
    <source>
        <dbReference type="Proteomes" id="UP000664991"/>
    </source>
</evidence>
<feature type="compositionally biased region" description="Basic and acidic residues" evidence="7">
    <location>
        <begin position="509"/>
        <end position="520"/>
    </location>
</feature>
<feature type="region of interest" description="Disordered" evidence="7">
    <location>
        <begin position="253"/>
        <end position="291"/>
    </location>
</feature>
<feature type="compositionally biased region" description="Pro residues" evidence="7">
    <location>
        <begin position="270"/>
        <end position="283"/>
    </location>
</feature>
<dbReference type="PANTHER" id="PTHR22896">
    <property type="entry name" value="CDK5 AND ABL1 ENZYME SUBSTRATE 1"/>
    <property type="match status" value="1"/>
</dbReference>
<feature type="compositionally biased region" description="Basic and acidic residues" evidence="7">
    <location>
        <begin position="195"/>
        <end position="208"/>
    </location>
</feature>
<evidence type="ECO:0000256" key="3">
    <source>
        <dbReference type="ARBA" id="ARBA00022618"/>
    </source>
</evidence>
<dbReference type="PANTHER" id="PTHR22896:SF3">
    <property type="entry name" value="CDK5 AND ABL1 ENZYME SUBSTRATE 2"/>
    <property type="match status" value="1"/>
</dbReference>
<dbReference type="GO" id="GO:0005829">
    <property type="term" value="C:cytosol"/>
    <property type="evidence" value="ECO:0007669"/>
    <property type="project" value="UniProtKB-ARBA"/>
</dbReference>
<reference evidence="10 11" key="1">
    <citation type="submission" date="2020-12" db="EMBL/GenBank/DDBJ databases">
        <title>De novo assembly of Tibetan sheep genome.</title>
        <authorList>
            <person name="Li X."/>
        </authorList>
    </citation>
    <scope>NUCLEOTIDE SEQUENCE [LARGE SCALE GENOMIC DNA]</scope>
    <source>
        <tissue evidence="10">Heart</tissue>
    </source>
</reference>
<feature type="compositionally biased region" description="Pro residues" evidence="7">
    <location>
        <begin position="479"/>
        <end position="491"/>
    </location>
</feature>
<accession>A0A836CWK4</accession>
<feature type="compositionally biased region" description="Low complexity" evidence="7">
    <location>
        <begin position="328"/>
        <end position="343"/>
    </location>
</feature>
<dbReference type="Pfam" id="PF00134">
    <property type="entry name" value="Cyclin_N"/>
    <property type="match status" value="1"/>
</dbReference>
<dbReference type="FunFam" id="1.10.472.10:FF:000020">
    <property type="entry name" value="CDK5 and ABL1 enzyme substrate 1"/>
    <property type="match status" value="1"/>
</dbReference>
<evidence type="ECO:0000256" key="4">
    <source>
        <dbReference type="ARBA" id="ARBA00023127"/>
    </source>
</evidence>
<keyword evidence="5" id="KW-0131">Cell cycle</keyword>
<evidence type="ECO:0000259" key="8">
    <source>
        <dbReference type="Pfam" id="PF00134"/>
    </source>
</evidence>
<keyword evidence="2" id="KW-0597">Phosphoprotein</keyword>
<dbReference type="InterPro" id="IPR036915">
    <property type="entry name" value="Cyclin-like_sf"/>
</dbReference>
<feature type="region of interest" description="Disordered" evidence="7">
    <location>
        <begin position="395"/>
        <end position="704"/>
    </location>
</feature>
<evidence type="ECO:0000313" key="10">
    <source>
        <dbReference type="EMBL" id="KAG5201675.1"/>
    </source>
</evidence>
<dbReference type="InterPro" id="IPR019518">
    <property type="entry name" value="CtIP_N"/>
</dbReference>
<keyword evidence="4" id="KW-0195">Cyclin</keyword>